<dbReference type="InterPro" id="IPR032675">
    <property type="entry name" value="LRR_dom_sf"/>
</dbReference>
<comment type="caution">
    <text evidence="7">The sequence shown here is derived from an EMBL/GenBank/DDBJ whole genome shotgun (WGS) entry which is preliminary data.</text>
</comment>
<feature type="domain" description="Disease resistance R13L4/SHOC-2-like LRR" evidence="6">
    <location>
        <begin position="134"/>
        <end position="368"/>
    </location>
</feature>
<dbReference type="Pfam" id="PF23598">
    <property type="entry name" value="LRR_14"/>
    <property type="match status" value="1"/>
</dbReference>
<dbReference type="PANTHER" id="PTHR36766:SF53">
    <property type="entry name" value="DISEASE RESISTANCE PROTEIN RPP13-LIKE"/>
    <property type="match status" value="1"/>
</dbReference>
<keyword evidence="4" id="KW-0067">ATP-binding</keyword>
<evidence type="ECO:0000259" key="6">
    <source>
        <dbReference type="Pfam" id="PF23598"/>
    </source>
</evidence>
<keyword evidence="1" id="KW-0677">Repeat</keyword>
<reference evidence="7" key="1">
    <citation type="submission" date="2019-10" db="EMBL/GenBank/DDBJ databases">
        <authorList>
            <person name="Zhang R."/>
            <person name="Pan Y."/>
            <person name="Wang J."/>
            <person name="Ma R."/>
            <person name="Yu S."/>
        </authorList>
    </citation>
    <scope>NUCLEOTIDE SEQUENCE</scope>
    <source>
        <strain evidence="7">LA-IB0</strain>
        <tissue evidence="7">Leaf</tissue>
    </source>
</reference>
<evidence type="ECO:0000313" key="7">
    <source>
        <dbReference type="EMBL" id="KAG8369392.1"/>
    </source>
</evidence>
<evidence type="ECO:0000256" key="4">
    <source>
        <dbReference type="ARBA" id="ARBA00022840"/>
    </source>
</evidence>
<protein>
    <submittedName>
        <fullName evidence="7">Uncharacterized protein</fullName>
    </submittedName>
</protein>
<gene>
    <name evidence="7" type="ORF">BUALT_Bualt14G0006400</name>
</gene>
<dbReference type="Pfam" id="PF23559">
    <property type="entry name" value="WHD_DRP"/>
    <property type="match status" value="1"/>
</dbReference>
<evidence type="ECO:0000313" key="8">
    <source>
        <dbReference type="Proteomes" id="UP000826271"/>
    </source>
</evidence>
<name>A0AAV6WPA4_9LAMI</name>
<keyword evidence="2" id="KW-0547">Nucleotide-binding</keyword>
<evidence type="ECO:0000259" key="5">
    <source>
        <dbReference type="Pfam" id="PF23559"/>
    </source>
</evidence>
<dbReference type="Gene3D" id="3.80.10.10">
    <property type="entry name" value="Ribonuclease Inhibitor"/>
    <property type="match status" value="1"/>
</dbReference>
<feature type="domain" description="Disease resistance protein winged helix" evidence="5">
    <location>
        <begin position="3"/>
        <end position="57"/>
    </location>
</feature>
<dbReference type="GO" id="GO:0006952">
    <property type="term" value="P:defense response"/>
    <property type="evidence" value="ECO:0007669"/>
    <property type="project" value="UniProtKB-KW"/>
</dbReference>
<dbReference type="InterPro" id="IPR055414">
    <property type="entry name" value="LRR_R13L4/SHOC2-like"/>
</dbReference>
<keyword evidence="8" id="KW-1185">Reference proteome</keyword>
<keyword evidence="3" id="KW-0611">Plant defense</keyword>
<sequence>MCIAEGFVHPKEGKTMEEVGEEYVKQLVDRSLIQVAETTDDGKPSTLCVHDLFHKFILAKAREQGFATIIADGRDNTSPDRSRRLSIHNTTIKQDTDIEIRCFDHLRSVIVMHSVLGLSENFLSKLLGGGSRLFRVIELRDPSLEKIPRDVFKLRHLKYLNMEGTKTISDIEAGAVDDGTTTVVKEIGKLTKLRSLSLMKLRKEDGKDLCSSLANLTSLHSLYIGSMAEDEIIDLLYPISPIPPLQTLELRGRLQKIPQWIPSLLGLTRCYLKYCMVEDDPLESLQKLPSLKVVELYHTYVGEGLCFRASMFPRLTKLSLIRLEGLSWVRVEEGSMPLLQELNIWDCKLMMEVPSGIEHLTKLQHIDFFDLADEFVKNIDRKKLARVPK</sequence>
<dbReference type="PANTHER" id="PTHR36766">
    <property type="entry name" value="PLANT BROAD-SPECTRUM MILDEW RESISTANCE PROTEIN RPW8"/>
    <property type="match status" value="1"/>
</dbReference>
<accession>A0AAV6WPA4</accession>
<organism evidence="7 8">
    <name type="scientific">Buddleja alternifolia</name>
    <dbReference type="NCBI Taxonomy" id="168488"/>
    <lineage>
        <taxon>Eukaryota</taxon>
        <taxon>Viridiplantae</taxon>
        <taxon>Streptophyta</taxon>
        <taxon>Embryophyta</taxon>
        <taxon>Tracheophyta</taxon>
        <taxon>Spermatophyta</taxon>
        <taxon>Magnoliopsida</taxon>
        <taxon>eudicotyledons</taxon>
        <taxon>Gunneridae</taxon>
        <taxon>Pentapetalae</taxon>
        <taxon>asterids</taxon>
        <taxon>lamiids</taxon>
        <taxon>Lamiales</taxon>
        <taxon>Scrophulariaceae</taxon>
        <taxon>Buddlejeae</taxon>
        <taxon>Buddleja</taxon>
    </lineage>
</organism>
<dbReference type="EMBL" id="WHWC01000014">
    <property type="protein sequence ID" value="KAG8369392.1"/>
    <property type="molecule type" value="Genomic_DNA"/>
</dbReference>
<evidence type="ECO:0000256" key="3">
    <source>
        <dbReference type="ARBA" id="ARBA00022821"/>
    </source>
</evidence>
<dbReference type="SUPFAM" id="SSF52058">
    <property type="entry name" value="L domain-like"/>
    <property type="match status" value="1"/>
</dbReference>
<dbReference type="AlphaFoldDB" id="A0AAV6WPA4"/>
<evidence type="ECO:0000256" key="1">
    <source>
        <dbReference type="ARBA" id="ARBA00022737"/>
    </source>
</evidence>
<dbReference type="Proteomes" id="UP000826271">
    <property type="component" value="Unassembled WGS sequence"/>
</dbReference>
<dbReference type="InterPro" id="IPR036388">
    <property type="entry name" value="WH-like_DNA-bd_sf"/>
</dbReference>
<dbReference type="InterPro" id="IPR058922">
    <property type="entry name" value="WHD_DRP"/>
</dbReference>
<dbReference type="Gene3D" id="1.10.10.10">
    <property type="entry name" value="Winged helix-like DNA-binding domain superfamily/Winged helix DNA-binding domain"/>
    <property type="match status" value="1"/>
</dbReference>
<evidence type="ECO:0000256" key="2">
    <source>
        <dbReference type="ARBA" id="ARBA00022741"/>
    </source>
</evidence>
<proteinExistence type="predicted"/>